<evidence type="ECO:0000256" key="1">
    <source>
        <dbReference type="SAM" id="MobiDB-lite"/>
    </source>
</evidence>
<keyword evidence="3" id="KW-1185">Reference proteome</keyword>
<organism evidence="2 3">
    <name type="scientific">Trifolium medium</name>
    <dbReference type="NCBI Taxonomy" id="97028"/>
    <lineage>
        <taxon>Eukaryota</taxon>
        <taxon>Viridiplantae</taxon>
        <taxon>Streptophyta</taxon>
        <taxon>Embryophyta</taxon>
        <taxon>Tracheophyta</taxon>
        <taxon>Spermatophyta</taxon>
        <taxon>Magnoliopsida</taxon>
        <taxon>eudicotyledons</taxon>
        <taxon>Gunneridae</taxon>
        <taxon>Pentapetalae</taxon>
        <taxon>rosids</taxon>
        <taxon>fabids</taxon>
        <taxon>Fabales</taxon>
        <taxon>Fabaceae</taxon>
        <taxon>Papilionoideae</taxon>
        <taxon>50 kb inversion clade</taxon>
        <taxon>NPAAA clade</taxon>
        <taxon>Hologalegina</taxon>
        <taxon>IRL clade</taxon>
        <taxon>Trifolieae</taxon>
        <taxon>Trifolium</taxon>
    </lineage>
</organism>
<evidence type="ECO:0000313" key="2">
    <source>
        <dbReference type="EMBL" id="MCI00134.1"/>
    </source>
</evidence>
<accession>A0A392NL70</accession>
<reference evidence="2 3" key="1">
    <citation type="journal article" date="2018" name="Front. Plant Sci.">
        <title>Red Clover (Trifolium pratense) and Zigzag Clover (T. medium) - A Picture of Genomic Similarities and Differences.</title>
        <authorList>
            <person name="Dluhosova J."/>
            <person name="Istvanek J."/>
            <person name="Nedelnik J."/>
            <person name="Repkova J."/>
        </authorList>
    </citation>
    <scope>NUCLEOTIDE SEQUENCE [LARGE SCALE GENOMIC DNA]</scope>
    <source>
        <strain evidence="3">cv. 10/8</strain>
        <tissue evidence="2">Leaf</tissue>
    </source>
</reference>
<feature type="non-terminal residue" evidence="2">
    <location>
        <position position="1"/>
    </location>
</feature>
<protein>
    <submittedName>
        <fullName evidence="2">Uncharacterized protein</fullName>
    </submittedName>
</protein>
<comment type="caution">
    <text evidence="2">The sequence shown here is derived from an EMBL/GenBank/DDBJ whole genome shotgun (WGS) entry which is preliminary data.</text>
</comment>
<dbReference type="EMBL" id="LXQA010042326">
    <property type="protein sequence ID" value="MCI00134.1"/>
    <property type="molecule type" value="Genomic_DNA"/>
</dbReference>
<sequence length="99" mass="11932">QLSPDLSHQMKLLNIKEENKALWVRRRGKNRKVAARLKFGVNMEPVKKPSRENLKVRFRKIIDKDSRSERWANIPRKVNEEKSKKKTWIKGDQPREWDI</sequence>
<dbReference type="Proteomes" id="UP000265520">
    <property type="component" value="Unassembled WGS sequence"/>
</dbReference>
<evidence type="ECO:0000313" key="3">
    <source>
        <dbReference type="Proteomes" id="UP000265520"/>
    </source>
</evidence>
<name>A0A392NL70_9FABA</name>
<proteinExistence type="predicted"/>
<feature type="region of interest" description="Disordered" evidence="1">
    <location>
        <begin position="80"/>
        <end position="99"/>
    </location>
</feature>
<dbReference type="AlphaFoldDB" id="A0A392NL70"/>